<evidence type="ECO:0000313" key="18">
    <source>
        <dbReference type="EMBL" id="RPF27749.1"/>
    </source>
</evidence>
<dbReference type="GO" id="GO:0006979">
    <property type="term" value="P:response to oxidative stress"/>
    <property type="evidence" value="ECO:0007669"/>
    <property type="project" value="UniProtKB-ARBA"/>
</dbReference>
<dbReference type="GO" id="GO:0008270">
    <property type="term" value="F:zinc ion binding"/>
    <property type="evidence" value="ECO:0007669"/>
    <property type="project" value="UniProtKB-KW"/>
</dbReference>
<comment type="cofactor">
    <cofactor evidence="1">
        <name>Zn(2+)</name>
        <dbReference type="ChEBI" id="CHEBI:29105"/>
    </cofactor>
</comment>
<dbReference type="GO" id="GO:0006284">
    <property type="term" value="P:base-excision repair"/>
    <property type="evidence" value="ECO:0007669"/>
    <property type="project" value="InterPro"/>
</dbReference>
<keyword evidence="10" id="KW-0234">DNA repair</keyword>
<dbReference type="Proteomes" id="UP000280726">
    <property type="component" value="Unassembled WGS sequence"/>
</dbReference>
<evidence type="ECO:0000256" key="7">
    <source>
        <dbReference type="ARBA" id="ARBA00022801"/>
    </source>
</evidence>
<dbReference type="GO" id="GO:0000703">
    <property type="term" value="F:oxidized pyrimidine nucleobase lesion DNA N-glycosylase activity"/>
    <property type="evidence" value="ECO:0007669"/>
    <property type="project" value="TreeGrafter"/>
</dbReference>
<dbReference type="RefSeq" id="WP_123917511.1">
    <property type="nucleotide sequence ID" value="NZ_RKRA01000001.1"/>
</dbReference>
<dbReference type="EC" id="4.2.99.18" evidence="3"/>
<keyword evidence="13" id="KW-0326">Glycosidase</keyword>
<keyword evidence="8" id="KW-0862">Zinc</keyword>
<dbReference type="SMART" id="SM01232">
    <property type="entry name" value="H2TH"/>
    <property type="match status" value="1"/>
</dbReference>
<evidence type="ECO:0000259" key="16">
    <source>
        <dbReference type="PROSITE" id="PS51066"/>
    </source>
</evidence>
<accession>A0A3N4Z394</accession>
<dbReference type="Gene3D" id="3.20.190.10">
    <property type="entry name" value="MutM-like, N-terminal"/>
    <property type="match status" value="1"/>
</dbReference>
<keyword evidence="9" id="KW-0238">DNA-binding</keyword>
<keyword evidence="6 15" id="KW-0863">Zinc-finger</keyword>
<evidence type="ECO:0000256" key="2">
    <source>
        <dbReference type="ARBA" id="ARBA00009409"/>
    </source>
</evidence>
<keyword evidence="5" id="KW-0227">DNA damage</keyword>
<dbReference type="InterPro" id="IPR010663">
    <property type="entry name" value="Znf_FPG/IleRS"/>
</dbReference>
<dbReference type="InterPro" id="IPR012319">
    <property type="entry name" value="FPG_cat"/>
</dbReference>
<dbReference type="EMBL" id="RKRA01000001">
    <property type="protein sequence ID" value="RPF27749.1"/>
    <property type="molecule type" value="Genomic_DNA"/>
</dbReference>
<dbReference type="InterPro" id="IPR035937">
    <property type="entry name" value="FPG_N"/>
</dbReference>
<keyword evidence="4" id="KW-0479">Metal-binding</keyword>
<dbReference type="PANTHER" id="PTHR42697">
    <property type="entry name" value="ENDONUCLEASE 8"/>
    <property type="match status" value="1"/>
</dbReference>
<keyword evidence="12" id="KW-0511">Multifunctional enzyme</keyword>
<keyword evidence="18" id="KW-0540">Nuclease</keyword>
<organism evidence="18 19">
    <name type="scientific">Georgenia muralis</name>
    <dbReference type="NCBI Taxonomy" id="154117"/>
    <lineage>
        <taxon>Bacteria</taxon>
        <taxon>Bacillati</taxon>
        <taxon>Actinomycetota</taxon>
        <taxon>Actinomycetes</taxon>
        <taxon>Micrococcales</taxon>
        <taxon>Bogoriellaceae</taxon>
        <taxon>Georgenia</taxon>
    </lineage>
</organism>
<dbReference type="GO" id="GO:0008534">
    <property type="term" value="F:oxidized purine nucleobase lesion DNA N-glycosylase activity"/>
    <property type="evidence" value="ECO:0007669"/>
    <property type="project" value="UniProtKB-ARBA"/>
</dbReference>
<comment type="similarity">
    <text evidence="2">Belongs to the FPG family.</text>
</comment>
<evidence type="ECO:0000256" key="9">
    <source>
        <dbReference type="ARBA" id="ARBA00023125"/>
    </source>
</evidence>
<dbReference type="AlphaFoldDB" id="A0A3N4Z394"/>
<dbReference type="GO" id="GO:0003690">
    <property type="term" value="F:double-stranded DNA binding"/>
    <property type="evidence" value="ECO:0007669"/>
    <property type="project" value="UniProtKB-ARBA"/>
</dbReference>
<dbReference type="CDD" id="cd08970">
    <property type="entry name" value="AcNei1_N"/>
    <property type="match status" value="1"/>
</dbReference>
<feature type="domain" description="FPG-type" evidence="16">
    <location>
        <begin position="311"/>
        <end position="345"/>
    </location>
</feature>
<evidence type="ECO:0000256" key="3">
    <source>
        <dbReference type="ARBA" id="ARBA00012720"/>
    </source>
</evidence>
<keyword evidence="19" id="KW-1185">Reference proteome</keyword>
<evidence type="ECO:0000313" key="19">
    <source>
        <dbReference type="Proteomes" id="UP000280726"/>
    </source>
</evidence>
<evidence type="ECO:0000256" key="8">
    <source>
        <dbReference type="ARBA" id="ARBA00022833"/>
    </source>
</evidence>
<evidence type="ECO:0000256" key="10">
    <source>
        <dbReference type="ARBA" id="ARBA00023204"/>
    </source>
</evidence>
<feature type="domain" description="Formamidopyrimidine-DNA glycosylase catalytic" evidence="17">
    <location>
        <begin position="2"/>
        <end position="128"/>
    </location>
</feature>
<evidence type="ECO:0000256" key="1">
    <source>
        <dbReference type="ARBA" id="ARBA00001947"/>
    </source>
</evidence>
<keyword evidence="11" id="KW-0456">Lyase</keyword>
<dbReference type="OrthoDB" id="9800855at2"/>
<dbReference type="SUPFAM" id="SSF57716">
    <property type="entry name" value="Glucocorticoid receptor-like (DNA-binding domain)"/>
    <property type="match status" value="1"/>
</dbReference>
<evidence type="ECO:0000256" key="5">
    <source>
        <dbReference type="ARBA" id="ARBA00022763"/>
    </source>
</evidence>
<gene>
    <name evidence="18" type="ORF">EDD32_2243</name>
</gene>
<dbReference type="PROSITE" id="PS51066">
    <property type="entry name" value="ZF_FPG_2"/>
    <property type="match status" value="1"/>
</dbReference>
<dbReference type="InterPro" id="IPR010979">
    <property type="entry name" value="Ribosomal_uS13-like_H2TH"/>
</dbReference>
<keyword evidence="7" id="KW-0378">Hydrolase</keyword>
<evidence type="ECO:0000256" key="15">
    <source>
        <dbReference type="PROSITE-ProRule" id="PRU00391"/>
    </source>
</evidence>
<protein>
    <recommendedName>
        <fullName evidence="3">DNA-(apurinic or apyrimidinic site) lyase</fullName>
        <ecNumber evidence="3">4.2.99.18</ecNumber>
    </recommendedName>
</protein>
<evidence type="ECO:0000256" key="6">
    <source>
        <dbReference type="ARBA" id="ARBA00022771"/>
    </source>
</evidence>
<dbReference type="Gene3D" id="1.10.8.50">
    <property type="match status" value="1"/>
</dbReference>
<evidence type="ECO:0000256" key="11">
    <source>
        <dbReference type="ARBA" id="ARBA00023239"/>
    </source>
</evidence>
<dbReference type="InterPro" id="IPR015886">
    <property type="entry name" value="H2TH_FPG"/>
</dbReference>
<evidence type="ECO:0000256" key="4">
    <source>
        <dbReference type="ARBA" id="ARBA00022723"/>
    </source>
</evidence>
<name>A0A3N4Z394_9MICO</name>
<comment type="caution">
    <text evidence="18">The sequence shown here is derived from an EMBL/GenBank/DDBJ whole genome shotgun (WGS) entry which is preliminary data.</text>
</comment>
<dbReference type="InterPro" id="IPR000214">
    <property type="entry name" value="Znf_DNA_glyclase/AP_lyase"/>
</dbReference>
<dbReference type="SUPFAM" id="SSF46946">
    <property type="entry name" value="S13-like H2TH domain"/>
    <property type="match status" value="1"/>
</dbReference>
<dbReference type="GO" id="GO:0140078">
    <property type="term" value="F:class I DNA-(apurinic or apyrimidinic site) endonuclease activity"/>
    <property type="evidence" value="ECO:0007669"/>
    <property type="project" value="UniProtKB-EC"/>
</dbReference>
<evidence type="ECO:0000256" key="12">
    <source>
        <dbReference type="ARBA" id="ARBA00023268"/>
    </source>
</evidence>
<evidence type="ECO:0000259" key="17">
    <source>
        <dbReference type="PROSITE" id="PS51068"/>
    </source>
</evidence>
<keyword evidence="18" id="KW-0255">Endonuclease</keyword>
<proteinExistence type="inferred from homology"/>
<dbReference type="SUPFAM" id="SSF81624">
    <property type="entry name" value="N-terminal domain of MutM-like DNA repair proteins"/>
    <property type="match status" value="1"/>
</dbReference>
<comment type="catalytic activity">
    <reaction evidence="14">
        <text>2'-deoxyribonucleotide-(2'-deoxyribose 5'-phosphate)-2'-deoxyribonucleotide-DNA = a 3'-end 2'-deoxyribonucleotide-(2,3-dehydro-2,3-deoxyribose 5'-phosphate)-DNA + a 5'-end 5'-phospho-2'-deoxyribonucleoside-DNA + H(+)</text>
        <dbReference type="Rhea" id="RHEA:66592"/>
        <dbReference type="Rhea" id="RHEA-COMP:13180"/>
        <dbReference type="Rhea" id="RHEA-COMP:16897"/>
        <dbReference type="Rhea" id="RHEA-COMP:17067"/>
        <dbReference type="ChEBI" id="CHEBI:15378"/>
        <dbReference type="ChEBI" id="CHEBI:136412"/>
        <dbReference type="ChEBI" id="CHEBI:157695"/>
        <dbReference type="ChEBI" id="CHEBI:167181"/>
        <dbReference type="EC" id="4.2.99.18"/>
    </reaction>
</comment>
<dbReference type="FunFam" id="1.10.8.50:FF:000003">
    <property type="entry name" value="Formamidopyrimidine-DNA glycosylase"/>
    <property type="match status" value="1"/>
</dbReference>
<dbReference type="SMART" id="SM00898">
    <property type="entry name" value="Fapy_DNA_glyco"/>
    <property type="match status" value="1"/>
</dbReference>
<sequence>MPEGHTVHRLAHAFAELFGGHRLAVSSPQGRFADGAALLDGRALVGTEAHGKQLFLAFAGRGRLTAPGQHPPLAGPGERLPAAVPLAAAAVDQDAVEGEPRWLRVHLGLYGSWTFDGDGSFRAPHAIGAPRRRVAEEEVAVRPPGVPAASDGVWSPPAPRGAVRVRLLGEHGVADLTGPTACEVVTAQEKAAVQARLGPDPLRADGDPEAFVRAVRATRRPVGELLMDQAVLAGVGNIYRAEALYRARLHPLRAGRDVPAPRLRAMWADLRELMADGVATGRIVTTRPEHRNHLGEAGDVAVVPDDDDRWYVYHRSGRPCLVCGAKVAEAEMAGRRVFWCPRCQRAPRA</sequence>
<dbReference type="Pfam" id="PF06827">
    <property type="entry name" value="zf-FPG_IleRS"/>
    <property type="match status" value="1"/>
</dbReference>
<dbReference type="GO" id="GO:0003684">
    <property type="term" value="F:damaged DNA binding"/>
    <property type="evidence" value="ECO:0007669"/>
    <property type="project" value="InterPro"/>
</dbReference>
<evidence type="ECO:0000256" key="13">
    <source>
        <dbReference type="ARBA" id="ARBA00023295"/>
    </source>
</evidence>
<dbReference type="PROSITE" id="PS51068">
    <property type="entry name" value="FPG_CAT"/>
    <property type="match status" value="1"/>
</dbReference>
<dbReference type="Pfam" id="PF06831">
    <property type="entry name" value="H2TH"/>
    <property type="match status" value="1"/>
</dbReference>
<dbReference type="PANTHER" id="PTHR42697:SF3">
    <property type="entry name" value="ENDONUCLEASE 8 1"/>
    <property type="match status" value="1"/>
</dbReference>
<evidence type="ECO:0000256" key="14">
    <source>
        <dbReference type="ARBA" id="ARBA00044632"/>
    </source>
</evidence>
<reference evidence="18 19" key="1">
    <citation type="submission" date="2018-11" db="EMBL/GenBank/DDBJ databases">
        <title>Sequencing the genomes of 1000 actinobacteria strains.</title>
        <authorList>
            <person name="Klenk H.-P."/>
        </authorList>
    </citation>
    <scope>NUCLEOTIDE SEQUENCE [LARGE SCALE GENOMIC DNA]</scope>
    <source>
        <strain evidence="18 19">DSM 14418</strain>
    </source>
</reference>